<sequence>MLNRTTCATVIYTQYRTPSDPNYYDDNEFKNQLAELIGSQRPALVLDIHGSSDFRPYDVDIGTMNGKSLLGNQALLVDLVEHLRQEGMTNLSNNYFAAERTRQLPALPQASRCRPCRWKSAAPCCALPKVE</sequence>
<dbReference type="RefSeq" id="WP_170395349.1">
    <property type="nucleotide sequence ID" value="NZ_AMWJ02000008.1"/>
</dbReference>
<accession>A0A7K4ENI2</accession>
<dbReference type="EMBL" id="AMWJ02000008">
    <property type="protein sequence ID" value="NNJ19242.1"/>
    <property type="molecule type" value="Genomic_DNA"/>
</dbReference>
<keyword evidence="2" id="KW-1185">Reference proteome</keyword>
<evidence type="ECO:0000313" key="2">
    <source>
        <dbReference type="Proteomes" id="UP000010448"/>
    </source>
</evidence>
<organism evidence="1 2">
    <name type="scientific">Pseudomonas bharatica CSV86</name>
    <dbReference type="NCBI Taxonomy" id="1005395"/>
    <lineage>
        <taxon>Bacteria</taxon>
        <taxon>Pseudomonadati</taxon>
        <taxon>Pseudomonadota</taxon>
        <taxon>Gammaproteobacteria</taxon>
        <taxon>Pseudomonadales</taxon>
        <taxon>Pseudomonadaceae</taxon>
        <taxon>Pseudomonas</taxon>
        <taxon>Pseudomonas bharatica</taxon>
    </lineage>
</organism>
<comment type="caution">
    <text evidence="1">The sequence shown here is derived from an EMBL/GenBank/DDBJ whole genome shotgun (WGS) entry which is preliminary data.</text>
</comment>
<gene>
    <name evidence="1" type="ORF">CSV86_031230</name>
</gene>
<protein>
    <submittedName>
        <fullName evidence="1">Uncharacterized protein</fullName>
    </submittedName>
</protein>
<name>A0A7K4ENI2_9PSED</name>
<reference evidence="1 2" key="1">
    <citation type="journal article" date="2013" name="Genome Announc.">
        <title>Genome Sequence of Naphthalene-Degrading Soil Bacterium Pseudomonas putida CSV86.</title>
        <authorList>
            <person name="Phale P.S."/>
            <person name="Paliwal V."/>
            <person name="Raju S.C."/>
            <person name="Modak A."/>
            <person name="Purohit H.J."/>
        </authorList>
    </citation>
    <scope>NUCLEOTIDE SEQUENCE [LARGE SCALE GENOMIC DNA]</scope>
    <source>
        <strain evidence="1 2">CSV86</strain>
    </source>
</reference>
<dbReference type="AlphaFoldDB" id="A0A7K4ENI2"/>
<evidence type="ECO:0000313" key="1">
    <source>
        <dbReference type="EMBL" id="NNJ19242.1"/>
    </source>
</evidence>
<proteinExistence type="predicted"/>
<dbReference type="Proteomes" id="UP000010448">
    <property type="component" value="Unassembled WGS sequence"/>
</dbReference>